<accession>F5RF74</accession>
<gene>
    <name evidence="5" type="primary">darP</name>
    <name evidence="7" type="ORF">METUNv1_02951</name>
</gene>
<dbReference type="HAMAP" id="MF_00765">
    <property type="entry name" value="DarP"/>
    <property type="match status" value="1"/>
</dbReference>
<comment type="function">
    <text evidence="5">Member of a network of 50S ribosomal subunit biogenesis factors which assembles along the 30S-50S interface, preventing incorrect 23S rRNA structures from forming. Promotes peptidyl transferase center (PTC) maturation.</text>
</comment>
<comment type="subcellular location">
    <subcellularLocation>
        <location evidence="5">Cytoplasm</location>
    </subcellularLocation>
    <text evidence="5">Associates with late stage pre-50S ribosomal subunits.</text>
</comment>
<proteinExistence type="inferred from homology"/>
<protein>
    <recommendedName>
        <fullName evidence="5">Dual-action ribosomal maturation protein DarP</fullName>
    </recommendedName>
    <alternativeName>
        <fullName evidence="5">Large ribosomal subunit assembly factor DarP</fullName>
    </alternativeName>
</protein>
<keyword evidence="1 5" id="KW-0963">Cytoplasm</keyword>
<dbReference type="PANTHER" id="PTHR38101:SF1">
    <property type="entry name" value="UPF0307 PROTEIN YJGA"/>
    <property type="match status" value="1"/>
</dbReference>
<dbReference type="AlphaFoldDB" id="F5RF74"/>
<dbReference type="Proteomes" id="UP000005019">
    <property type="component" value="Unassembled WGS sequence"/>
</dbReference>
<name>F5RF74_METUF</name>
<dbReference type="RefSeq" id="WP_008063028.1">
    <property type="nucleotide sequence ID" value="NZ_AFHG01000053.1"/>
</dbReference>
<comment type="caution">
    <text evidence="7">The sequence shown here is derived from an EMBL/GenBank/DDBJ whole genome shotgun (WGS) entry which is preliminary data.</text>
</comment>
<evidence type="ECO:0000256" key="6">
    <source>
        <dbReference type="SAM" id="MobiDB-lite"/>
    </source>
</evidence>
<keyword evidence="3 5" id="KW-0699">rRNA-binding</keyword>
<evidence type="ECO:0000313" key="8">
    <source>
        <dbReference type="Proteomes" id="UP000005019"/>
    </source>
</evidence>
<dbReference type="Pfam" id="PF04751">
    <property type="entry name" value="DarP"/>
    <property type="match status" value="1"/>
</dbReference>
<dbReference type="SUPFAM" id="SSF158710">
    <property type="entry name" value="PSPTO4464-like"/>
    <property type="match status" value="1"/>
</dbReference>
<dbReference type="EMBL" id="AFHG01000053">
    <property type="protein sequence ID" value="EGK70730.1"/>
    <property type="molecule type" value="Genomic_DNA"/>
</dbReference>
<keyword evidence="4 5" id="KW-0694">RNA-binding</keyword>
<evidence type="ECO:0000256" key="5">
    <source>
        <dbReference type="HAMAP-Rule" id="MF_00765"/>
    </source>
</evidence>
<reference evidence="7 8" key="1">
    <citation type="journal article" date="2011" name="J. Bacteriol.">
        <title>Genome sequence of Methyloversatilis universalis FAM5T, a methylotrophic representative of the order Rhodocyclales.</title>
        <authorList>
            <person name="Kittichotirat W."/>
            <person name="Good N.M."/>
            <person name="Hall R."/>
            <person name="Bringel F."/>
            <person name="Lajus A."/>
            <person name="Medigue C."/>
            <person name="Smalley N.E."/>
            <person name="Beck D."/>
            <person name="Bumgarner R."/>
            <person name="Vuilleumier S."/>
            <person name="Kalyuzhnaya M.G."/>
        </authorList>
    </citation>
    <scope>NUCLEOTIDE SEQUENCE [LARGE SCALE GENOMIC DNA]</scope>
    <source>
        <strain evidence="8">ATCC BAA-1314 / JCM 13912 / FAM5</strain>
    </source>
</reference>
<evidence type="ECO:0000313" key="7">
    <source>
        <dbReference type="EMBL" id="EGK70730.1"/>
    </source>
</evidence>
<organism evidence="7 8">
    <name type="scientific">Methyloversatilis universalis (strain ATCC BAA-1314 / DSM 25237 / JCM 13912 / CCUG 52030 / FAM5)</name>
    <dbReference type="NCBI Taxonomy" id="1000565"/>
    <lineage>
        <taxon>Bacteria</taxon>
        <taxon>Pseudomonadati</taxon>
        <taxon>Pseudomonadota</taxon>
        <taxon>Betaproteobacteria</taxon>
        <taxon>Nitrosomonadales</taxon>
        <taxon>Sterolibacteriaceae</taxon>
        <taxon>Methyloversatilis</taxon>
    </lineage>
</organism>
<dbReference type="GO" id="GO:0019843">
    <property type="term" value="F:rRNA binding"/>
    <property type="evidence" value="ECO:0007669"/>
    <property type="project" value="UniProtKB-UniRule"/>
</dbReference>
<dbReference type="STRING" id="1000565.METUNv1_02951"/>
<dbReference type="eggNOG" id="COG3028">
    <property type="taxonomic scope" value="Bacteria"/>
</dbReference>
<dbReference type="NCBIfam" id="NF003593">
    <property type="entry name" value="PRK05255.1-1"/>
    <property type="match status" value="1"/>
</dbReference>
<evidence type="ECO:0000256" key="2">
    <source>
        <dbReference type="ARBA" id="ARBA00022517"/>
    </source>
</evidence>
<keyword evidence="2 5" id="KW-0690">Ribosome biogenesis</keyword>
<evidence type="ECO:0000256" key="1">
    <source>
        <dbReference type="ARBA" id="ARBA00022490"/>
    </source>
</evidence>
<evidence type="ECO:0000256" key="4">
    <source>
        <dbReference type="ARBA" id="ARBA00022884"/>
    </source>
</evidence>
<dbReference type="GO" id="GO:1902626">
    <property type="term" value="P:assembly of large subunit precursor of preribosome"/>
    <property type="evidence" value="ECO:0007669"/>
    <property type="project" value="UniProtKB-UniRule"/>
</dbReference>
<dbReference type="CDD" id="cd16331">
    <property type="entry name" value="YjgA-like"/>
    <property type="match status" value="1"/>
</dbReference>
<dbReference type="OrthoDB" id="5293604at2"/>
<feature type="region of interest" description="Disordered" evidence="6">
    <location>
        <begin position="1"/>
        <end position="31"/>
    </location>
</feature>
<dbReference type="InterPro" id="IPR006839">
    <property type="entry name" value="DarP"/>
</dbReference>
<feature type="compositionally biased region" description="Basic and acidic residues" evidence="6">
    <location>
        <begin position="173"/>
        <end position="186"/>
    </location>
</feature>
<feature type="compositionally biased region" description="Basic and acidic residues" evidence="6">
    <location>
        <begin position="1"/>
        <end position="10"/>
    </location>
</feature>
<comment type="similarity">
    <text evidence="5">Belongs to the DarP family.</text>
</comment>
<dbReference type="InterPro" id="IPR023153">
    <property type="entry name" value="DarP_sf"/>
</dbReference>
<evidence type="ECO:0000256" key="3">
    <source>
        <dbReference type="ARBA" id="ARBA00022730"/>
    </source>
</evidence>
<dbReference type="GO" id="GO:0005829">
    <property type="term" value="C:cytosol"/>
    <property type="evidence" value="ECO:0007669"/>
    <property type="project" value="TreeGrafter"/>
</dbReference>
<dbReference type="Gene3D" id="1.10.60.30">
    <property type="entry name" value="PSPTO4464-like domains"/>
    <property type="match status" value="2"/>
</dbReference>
<dbReference type="GO" id="GO:0043022">
    <property type="term" value="F:ribosome binding"/>
    <property type="evidence" value="ECO:0007669"/>
    <property type="project" value="UniProtKB-UniRule"/>
</dbReference>
<dbReference type="PIRSF" id="PIRSF016183">
    <property type="entry name" value="UCP016183"/>
    <property type="match status" value="1"/>
</dbReference>
<dbReference type="PANTHER" id="PTHR38101">
    <property type="entry name" value="UPF0307 PROTEIN YJGA"/>
    <property type="match status" value="1"/>
</dbReference>
<feature type="region of interest" description="Disordered" evidence="6">
    <location>
        <begin position="173"/>
        <end position="195"/>
    </location>
</feature>
<sequence length="195" mass="22387">MHPRQDPHPDDSDEQDLPERPSKSQKKRDAHALQALGKELVALSAEQLKRIDMPDNLRIAIAEAQRTRSHEGLRRQMQYVGKVMRGVDTGPLTEALDVIRGLSAAAVAREHMLERMRERLMADEQVLGDIAAQWPGADLTRLRTLRRNALREREQNRPPRAFREIFRELRQLDNAARGEDAEHDSDSEQEGYDDE</sequence>
<keyword evidence="8" id="KW-1185">Reference proteome</keyword>